<comment type="caution">
    <text evidence="1">The sequence shown here is derived from an EMBL/GenBank/DDBJ whole genome shotgun (WGS) entry which is preliminary data.</text>
</comment>
<keyword evidence="2" id="KW-1185">Reference proteome</keyword>
<evidence type="ECO:0000313" key="1">
    <source>
        <dbReference type="EMBL" id="VTJ92250.1"/>
    </source>
</evidence>
<dbReference type="Gene3D" id="3.40.50.300">
    <property type="entry name" value="P-loop containing nucleotide triphosphate hydrolases"/>
    <property type="match status" value="1"/>
</dbReference>
<name>A0A5E4DHK3_MARMO</name>
<dbReference type="EMBL" id="CABDUW010015571">
    <property type="protein sequence ID" value="VTJ92250.1"/>
    <property type="molecule type" value="Genomic_DNA"/>
</dbReference>
<organism evidence="1 2">
    <name type="scientific">Marmota monax</name>
    <name type="common">Woodchuck</name>
    <dbReference type="NCBI Taxonomy" id="9995"/>
    <lineage>
        <taxon>Eukaryota</taxon>
        <taxon>Metazoa</taxon>
        <taxon>Chordata</taxon>
        <taxon>Craniata</taxon>
        <taxon>Vertebrata</taxon>
        <taxon>Euteleostomi</taxon>
        <taxon>Mammalia</taxon>
        <taxon>Eutheria</taxon>
        <taxon>Euarchontoglires</taxon>
        <taxon>Glires</taxon>
        <taxon>Rodentia</taxon>
        <taxon>Sciuromorpha</taxon>
        <taxon>Sciuridae</taxon>
        <taxon>Xerinae</taxon>
        <taxon>Marmotini</taxon>
        <taxon>Marmota</taxon>
    </lineage>
</organism>
<protein>
    <submittedName>
        <fullName evidence="1">Uncharacterized protein</fullName>
    </submittedName>
</protein>
<gene>
    <name evidence="1" type="ORF">MONAX_5E004817</name>
</gene>
<evidence type="ECO:0000313" key="2">
    <source>
        <dbReference type="Proteomes" id="UP000335636"/>
    </source>
</evidence>
<dbReference type="AlphaFoldDB" id="A0A5E4DHK3"/>
<proteinExistence type="predicted"/>
<dbReference type="Proteomes" id="UP000335636">
    <property type="component" value="Unassembled WGS sequence"/>
</dbReference>
<accession>A0A5E4DHK3</accession>
<sequence length="102" mass="11616">MPSLIHPVEIFYTPEPERNYLEAAIQTVIQIHMWEEEEGDLPLFFTNQEEIGEAYKRIKREVDVMGSEVGDIKIIPQGWGYGSLVERSSSTCEALGSILNNM</sequence>
<reference evidence="1" key="1">
    <citation type="submission" date="2019-04" db="EMBL/GenBank/DDBJ databases">
        <authorList>
            <person name="Alioto T."/>
            <person name="Alioto T."/>
        </authorList>
    </citation>
    <scope>NUCLEOTIDE SEQUENCE [LARGE SCALE GENOMIC DNA]</scope>
</reference>
<dbReference type="InterPro" id="IPR027417">
    <property type="entry name" value="P-loop_NTPase"/>
</dbReference>